<protein>
    <submittedName>
        <fullName evidence="2">Competence protein ComEA helix-hairpin-helix repeat region</fullName>
    </submittedName>
</protein>
<gene>
    <name evidence="2" type="ORF">SAMN06265348_105102</name>
</gene>
<sequence length="295" mass="34775">MRKWLNIYFDFSKREYNGLLVLIFILTALTLIPSFFEFLLPENDDLMPDSIAIRKLELVEMERHRHEYRKSAAKVSRLFRFDPNHTSASDWQLLGLSPKQAAVIIRYTEKGGRFRKKEDLKRMFVVRADLYERWLPYMTIRPEDTVAFVKHQVHQFAERAAVLVSLNSADTIQLDAVKGIGPAFARRIVKYREAIGGFYKKEQLKEVYGMDSLRYNEIKDQIILDKAQVRTIFINKVEFDDLKHHPYLRYKQINAIIQYRKQHGNYSNIAELKKIAILPSETVDKLAPYISFDHD</sequence>
<name>A0A521D8J2_9SPHI</name>
<dbReference type="RefSeq" id="WP_142528240.1">
    <property type="nucleotide sequence ID" value="NZ_CBCSJO010000005.1"/>
</dbReference>
<keyword evidence="1" id="KW-0812">Transmembrane</keyword>
<keyword evidence="1" id="KW-0472">Membrane</keyword>
<dbReference type="AlphaFoldDB" id="A0A521D8J2"/>
<dbReference type="EMBL" id="FXTN01000005">
    <property type="protein sequence ID" value="SMO68009.1"/>
    <property type="molecule type" value="Genomic_DNA"/>
</dbReference>
<dbReference type="GO" id="GO:0015628">
    <property type="term" value="P:protein secretion by the type II secretion system"/>
    <property type="evidence" value="ECO:0007669"/>
    <property type="project" value="TreeGrafter"/>
</dbReference>
<accession>A0A521D8J2</accession>
<dbReference type="Proteomes" id="UP000320300">
    <property type="component" value="Unassembled WGS sequence"/>
</dbReference>
<keyword evidence="3" id="KW-1185">Reference proteome</keyword>
<evidence type="ECO:0000313" key="3">
    <source>
        <dbReference type="Proteomes" id="UP000320300"/>
    </source>
</evidence>
<dbReference type="SUPFAM" id="SSF47781">
    <property type="entry name" value="RuvA domain 2-like"/>
    <property type="match status" value="3"/>
</dbReference>
<evidence type="ECO:0000313" key="2">
    <source>
        <dbReference type="EMBL" id="SMO68009.1"/>
    </source>
</evidence>
<reference evidence="2 3" key="1">
    <citation type="submission" date="2017-05" db="EMBL/GenBank/DDBJ databases">
        <authorList>
            <person name="Varghese N."/>
            <person name="Submissions S."/>
        </authorList>
    </citation>
    <scope>NUCLEOTIDE SEQUENCE [LARGE SCALE GENOMIC DNA]</scope>
    <source>
        <strain evidence="2 3">DSM 19036</strain>
    </source>
</reference>
<dbReference type="Pfam" id="PF12836">
    <property type="entry name" value="HHH_3"/>
    <property type="match status" value="2"/>
</dbReference>
<keyword evidence="1" id="KW-1133">Transmembrane helix</keyword>
<dbReference type="Gene3D" id="1.10.150.280">
    <property type="entry name" value="AF1531-like domain"/>
    <property type="match status" value="3"/>
</dbReference>
<dbReference type="InterPro" id="IPR051675">
    <property type="entry name" value="Endo/Exo/Phosphatase_dom_1"/>
</dbReference>
<dbReference type="GO" id="GO:0015627">
    <property type="term" value="C:type II protein secretion system complex"/>
    <property type="evidence" value="ECO:0007669"/>
    <property type="project" value="TreeGrafter"/>
</dbReference>
<dbReference type="OrthoDB" id="981124at2"/>
<feature type="transmembrane region" description="Helical" evidence="1">
    <location>
        <begin position="20"/>
        <end position="40"/>
    </location>
</feature>
<dbReference type="PANTHER" id="PTHR21180:SF32">
    <property type="entry name" value="ENDONUCLEASE_EXONUCLEASE_PHOSPHATASE FAMILY DOMAIN-CONTAINING PROTEIN 1"/>
    <property type="match status" value="1"/>
</dbReference>
<dbReference type="InterPro" id="IPR010994">
    <property type="entry name" value="RuvA_2-like"/>
</dbReference>
<dbReference type="PANTHER" id="PTHR21180">
    <property type="entry name" value="ENDONUCLEASE/EXONUCLEASE/PHOSPHATASE FAMILY DOMAIN-CONTAINING PROTEIN 1"/>
    <property type="match status" value="1"/>
</dbReference>
<proteinExistence type="predicted"/>
<evidence type="ECO:0000256" key="1">
    <source>
        <dbReference type="SAM" id="Phobius"/>
    </source>
</evidence>
<organism evidence="2 3">
    <name type="scientific">Pedobacter westerhofensis</name>
    <dbReference type="NCBI Taxonomy" id="425512"/>
    <lineage>
        <taxon>Bacteria</taxon>
        <taxon>Pseudomonadati</taxon>
        <taxon>Bacteroidota</taxon>
        <taxon>Sphingobacteriia</taxon>
        <taxon>Sphingobacteriales</taxon>
        <taxon>Sphingobacteriaceae</taxon>
        <taxon>Pedobacter</taxon>
    </lineage>
</organism>